<organism evidence="9 10">
    <name type="scientific">Phytophthora megakarya</name>
    <dbReference type="NCBI Taxonomy" id="4795"/>
    <lineage>
        <taxon>Eukaryota</taxon>
        <taxon>Sar</taxon>
        <taxon>Stramenopiles</taxon>
        <taxon>Oomycota</taxon>
        <taxon>Peronosporomycetes</taxon>
        <taxon>Peronosporales</taxon>
        <taxon>Peronosporaceae</taxon>
        <taxon>Phytophthora</taxon>
    </lineage>
</organism>
<dbReference type="InterPro" id="IPR043128">
    <property type="entry name" value="Rev_trsase/Diguanyl_cyclase"/>
</dbReference>
<feature type="region of interest" description="Disordered" evidence="7">
    <location>
        <begin position="133"/>
        <end position="162"/>
    </location>
</feature>
<evidence type="ECO:0000256" key="1">
    <source>
        <dbReference type="ARBA" id="ARBA00022679"/>
    </source>
</evidence>
<dbReference type="InterPro" id="IPR036397">
    <property type="entry name" value="RNaseH_sf"/>
</dbReference>
<keyword evidence="4" id="KW-0255">Endonuclease</keyword>
<dbReference type="GO" id="GO:0004519">
    <property type="term" value="F:endonuclease activity"/>
    <property type="evidence" value="ECO:0007669"/>
    <property type="project" value="UniProtKB-KW"/>
</dbReference>
<dbReference type="GO" id="GO:0003964">
    <property type="term" value="F:RNA-directed DNA polymerase activity"/>
    <property type="evidence" value="ECO:0007669"/>
    <property type="project" value="UniProtKB-KW"/>
</dbReference>
<proteinExistence type="predicted"/>
<dbReference type="InterPro" id="IPR050951">
    <property type="entry name" value="Retrovirus_Pol_polyprotein"/>
</dbReference>
<evidence type="ECO:0000256" key="6">
    <source>
        <dbReference type="ARBA" id="ARBA00022918"/>
    </source>
</evidence>
<evidence type="ECO:0000256" key="3">
    <source>
        <dbReference type="ARBA" id="ARBA00022722"/>
    </source>
</evidence>
<feature type="region of interest" description="Disordered" evidence="7">
    <location>
        <begin position="56"/>
        <end position="93"/>
    </location>
</feature>
<dbReference type="Proteomes" id="UP000198211">
    <property type="component" value="Unassembled WGS sequence"/>
</dbReference>
<evidence type="ECO:0000256" key="4">
    <source>
        <dbReference type="ARBA" id="ARBA00022759"/>
    </source>
</evidence>
<comment type="caution">
    <text evidence="9">The sequence shown here is derived from an EMBL/GenBank/DDBJ whole genome shotgun (WGS) entry which is preliminary data.</text>
</comment>
<keyword evidence="2" id="KW-0548">Nucleotidyltransferase</keyword>
<dbReference type="Gene3D" id="3.30.420.10">
    <property type="entry name" value="Ribonuclease H-like superfamily/Ribonuclease H"/>
    <property type="match status" value="1"/>
</dbReference>
<name>A0A225WE33_9STRA</name>
<dbReference type="Gene3D" id="3.10.10.10">
    <property type="entry name" value="HIV Type 1 Reverse Transcriptase, subunit A, domain 1"/>
    <property type="match status" value="1"/>
</dbReference>
<dbReference type="Gene3D" id="3.30.70.270">
    <property type="match status" value="1"/>
</dbReference>
<evidence type="ECO:0000256" key="5">
    <source>
        <dbReference type="ARBA" id="ARBA00022801"/>
    </source>
</evidence>
<evidence type="ECO:0000259" key="8">
    <source>
        <dbReference type="PROSITE" id="PS50994"/>
    </source>
</evidence>
<keyword evidence="9" id="KW-0645">Protease</keyword>
<dbReference type="SUPFAM" id="SSF56672">
    <property type="entry name" value="DNA/RNA polymerases"/>
    <property type="match status" value="1"/>
</dbReference>
<dbReference type="InterPro" id="IPR001584">
    <property type="entry name" value="Integrase_cat-core"/>
</dbReference>
<dbReference type="SUPFAM" id="SSF53098">
    <property type="entry name" value="Ribonuclease H-like"/>
    <property type="match status" value="1"/>
</dbReference>
<evidence type="ECO:0000256" key="7">
    <source>
        <dbReference type="SAM" id="MobiDB-lite"/>
    </source>
</evidence>
<dbReference type="InterPro" id="IPR012337">
    <property type="entry name" value="RNaseH-like_sf"/>
</dbReference>
<dbReference type="PANTHER" id="PTHR37984">
    <property type="entry name" value="PROTEIN CBG26694"/>
    <property type="match status" value="1"/>
</dbReference>
<dbReference type="InterPro" id="IPR043502">
    <property type="entry name" value="DNA/RNA_pol_sf"/>
</dbReference>
<dbReference type="PROSITE" id="PS50994">
    <property type="entry name" value="INTEGRASE"/>
    <property type="match status" value="1"/>
</dbReference>
<dbReference type="SUPFAM" id="SSF50630">
    <property type="entry name" value="Acid proteases"/>
    <property type="match status" value="1"/>
</dbReference>
<dbReference type="InterPro" id="IPR001969">
    <property type="entry name" value="Aspartic_peptidase_AS"/>
</dbReference>
<reference evidence="10" key="1">
    <citation type="submission" date="2017-03" db="EMBL/GenBank/DDBJ databases">
        <title>Phytopthora megakarya and P. palmivora, two closely related causual agents of cacao black pod achieved similar genome size and gene model numbers by different mechanisms.</title>
        <authorList>
            <person name="Ali S."/>
            <person name="Shao J."/>
            <person name="Larry D.J."/>
            <person name="Kronmiller B."/>
            <person name="Shen D."/>
            <person name="Strem M.D."/>
            <person name="Melnick R.L."/>
            <person name="Guiltinan M.J."/>
            <person name="Tyler B.M."/>
            <person name="Meinhardt L.W."/>
            <person name="Bailey B.A."/>
        </authorList>
    </citation>
    <scope>NUCLEOTIDE SEQUENCE [LARGE SCALE GENOMIC DNA]</scope>
    <source>
        <strain evidence="10">zdho120</strain>
    </source>
</reference>
<sequence length="897" mass="101748">MRAPDRTELFRQLERDPILSFIKPKLIGELTGPFHELDFSELRSVLVGTIKRKTTPTQDRKFKARSALPPPEYASSEDSDSTVESPKRMPMRRPPHVMQLAATSAEPEAPSTEGSIPKALEDAIVRLVQSTRMQTAPGTTPPAPRYASPAPTTLRRKRFPKSRRTSRWVAGAGVARVRFSAFSELKDFNGKYASEEKARAWFNRLKSASRCDGMTGDEVGALFGDLMAGPARQWYLQLNRYYHASKHVDATPLEYLYRLNVAVMRAKIRYSGGTSEEKREHVEQFINTLGAQEQELASRLTLMEVTDTATLEKKLHARQHGLSHQKKTLFGSNRFRQKALTPTPTPTRAVHAVQIAADDYDSGHEEDSDDVQICDQDRDDEERTKLFVTGHAPQQENAHRDFETGERREYWKHYAPDKWYKQAKTHGKLNNRKAVLLLDTGAEVSILDTTFSRIRDETYFTVGKMRVKVTLAGNMMYYMDLWVGDLVGQNAIFGVNLMEPAGVRIDTADGTACLPDEIWIQMIGRRPLMVPSLIRVAAGLTFDVSLRQEKNALRLWMTRGTTWVTSVIRAPYDERQNLAYEATSDVNDREVFQESREPVTERRAYARPQKVMHRPEEARKAQAEYMTSGFWVVPMTDRARLISDFVTPFGLVEWLRMSFGLCNAPQVYQRLIDNVLYGFWKLSSTGDTRDVFRDGIPGKPGTRSVLSRRSYIDDILIGRLFKSVQCHVEECVDCETGKDHPTIRGESPGNIVATYPFQAVAMNHIPSISASHKGKTELLIWVDLFTGFVIVKASASRAAQTVAESYEEAVFGRFSASEAIRNDREPGFMSDFFRAFNKLMGQRQRTTLPYCPQANGAAERMVQTITRAIKMYIAAIDQRDWDQYAERLTYALNAAHD</sequence>
<keyword evidence="5" id="KW-0378">Hydrolase</keyword>
<evidence type="ECO:0000313" key="10">
    <source>
        <dbReference type="Proteomes" id="UP000198211"/>
    </source>
</evidence>
<dbReference type="EMBL" id="NBNE01001052">
    <property type="protein sequence ID" value="OWZ15792.1"/>
    <property type="molecule type" value="Genomic_DNA"/>
</dbReference>
<dbReference type="AlphaFoldDB" id="A0A225WE33"/>
<keyword evidence="1" id="KW-0808">Transferase</keyword>
<dbReference type="PANTHER" id="PTHR37984:SF5">
    <property type="entry name" value="PROTEIN NYNRIN-LIKE"/>
    <property type="match status" value="1"/>
</dbReference>
<dbReference type="GO" id="GO:0003676">
    <property type="term" value="F:nucleic acid binding"/>
    <property type="evidence" value="ECO:0007669"/>
    <property type="project" value="InterPro"/>
</dbReference>
<gene>
    <name evidence="9" type="ORF">PHMEG_00010505</name>
</gene>
<keyword evidence="6" id="KW-0695">RNA-directed DNA polymerase</keyword>
<dbReference type="GO" id="GO:0006508">
    <property type="term" value="P:proteolysis"/>
    <property type="evidence" value="ECO:0007669"/>
    <property type="project" value="UniProtKB-KW"/>
</dbReference>
<accession>A0A225WE33</accession>
<keyword evidence="3" id="KW-0540">Nuclease</keyword>
<evidence type="ECO:0000256" key="2">
    <source>
        <dbReference type="ARBA" id="ARBA00022695"/>
    </source>
</evidence>
<dbReference type="GO" id="GO:0015074">
    <property type="term" value="P:DNA integration"/>
    <property type="evidence" value="ECO:0007669"/>
    <property type="project" value="InterPro"/>
</dbReference>
<evidence type="ECO:0000313" key="9">
    <source>
        <dbReference type="EMBL" id="OWZ15792.1"/>
    </source>
</evidence>
<dbReference type="OrthoDB" id="10058156at2759"/>
<dbReference type="PROSITE" id="PS00141">
    <property type="entry name" value="ASP_PROTEASE"/>
    <property type="match status" value="1"/>
</dbReference>
<feature type="domain" description="Integrase catalytic" evidence="8">
    <location>
        <begin position="752"/>
        <end position="897"/>
    </location>
</feature>
<protein>
    <submittedName>
        <fullName evidence="9">Eukaryotic/viral aspartic protease</fullName>
    </submittedName>
</protein>
<dbReference type="GO" id="GO:0004190">
    <property type="term" value="F:aspartic-type endopeptidase activity"/>
    <property type="evidence" value="ECO:0007669"/>
    <property type="project" value="InterPro"/>
</dbReference>
<keyword evidence="10" id="KW-1185">Reference proteome</keyword>
<dbReference type="InterPro" id="IPR021109">
    <property type="entry name" value="Peptidase_aspartic_dom_sf"/>
</dbReference>